<dbReference type="InterPro" id="IPR001878">
    <property type="entry name" value="Znf_CCHC"/>
</dbReference>
<sequence length="536" mass="59908">MSPLQISRKILESLLPPAADVVRALRPESSTVAYLQFLDSAFGTVEDGEELFAQFLNTLQDPGEKPSAYLHRLQLALNRATKRGGVTCEEVDNHLLKQFCRGCWDNALLSVLQLEQKKGSPPKFSDLLLMIRSEEDRQQAKSSRMRKHIGTTKQRAQLQFHNAYVCEPEEKDESSISAIEDLKKQVASLQSQLTTFMSQKKTKGTSSKGSAGKPQSRMSKPDDADTIMQRQTKKKPTYKPKPWYCFNCGEDGHIAPCCTDPANPNLVAEKRKQLEEKQHVHKQVGSTKWFKLNFKQLTVPVVGQTGAEESQQCPSDVNNEDKTPTEINKVSSPAENVKAQTCSGLQHSEQNQPFQLPKRLVGVKSTAQVTVRGEEVNCLLDSGSQVTTVPESFYKQHLSEQKIKPLHDLLEVEGANGQLVPYLGYIEMTITFPNDFIGVPMDANTLALVVPDTSQSLMLIGMNTLDVLFDIYSETDLAHRQPLPHGYKVVFKVLELRRKQANNDHQGVVKLRGKMPQVIPDGETVLVVGYAQWPSR</sequence>
<proteinExistence type="predicted"/>
<dbReference type="PANTHER" id="PTHR23095">
    <property type="entry name" value="PARANEOPLASTIC ANTIGEN"/>
    <property type="match status" value="1"/>
</dbReference>
<dbReference type="InterPro" id="IPR036875">
    <property type="entry name" value="Znf_CCHC_sf"/>
</dbReference>
<keyword evidence="1" id="KW-0863">Zinc-finger</keyword>
<keyword evidence="1" id="KW-0479">Metal-binding</keyword>
<feature type="compositionally biased region" description="Polar residues" evidence="2">
    <location>
        <begin position="325"/>
        <end position="334"/>
    </location>
</feature>
<dbReference type="Pfam" id="PF14893">
    <property type="entry name" value="PNMA"/>
    <property type="match status" value="1"/>
</dbReference>
<name>A0AA47NQD1_MERPO</name>
<accession>A0AA47NQD1</accession>
<dbReference type="InterPro" id="IPR001969">
    <property type="entry name" value="Aspartic_peptidase_AS"/>
</dbReference>
<feature type="compositionally biased region" description="Polar residues" evidence="2">
    <location>
        <begin position="307"/>
        <end position="317"/>
    </location>
</feature>
<protein>
    <submittedName>
        <fullName evidence="4">Paraneoplastic antigen Ma1</fullName>
    </submittedName>
</protein>
<feature type="region of interest" description="Disordered" evidence="2">
    <location>
        <begin position="197"/>
        <end position="224"/>
    </location>
</feature>
<keyword evidence="1" id="KW-0862">Zinc</keyword>
<feature type="compositionally biased region" description="Low complexity" evidence="2">
    <location>
        <begin position="204"/>
        <end position="213"/>
    </location>
</feature>
<dbReference type="GO" id="GO:0006508">
    <property type="term" value="P:proteolysis"/>
    <property type="evidence" value="ECO:0007669"/>
    <property type="project" value="InterPro"/>
</dbReference>
<dbReference type="GO" id="GO:0004190">
    <property type="term" value="F:aspartic-type endopeptidase activity"/>
    <property type="evidence" value="ECO:0007669"/>
    <property type="project" value="InterPro"/>
</dbReference>
<dbReference type="InterPro" id="IPR048270">
    <property type="entry name" value="PNMA_C"/>
</dbReference>
<dbReference type="SUPFAM" id="SSF50630">
    <property type="entry name" value="Acid proteases"/>
    <property type="match status" value="1"/>
</dbReference>
<dbReference type="AlphaFoldDB" id="A0AA47NQD1"/>
<dbReference type="Gene3D" id="2.40.70.10">
    <property type="entry name" value="Acid Proteases"/>
    <property type="match status" value="1"/>
</dbReference>
<feature type="domain" description="CCHC-type" evidence="3">
    <location>
        <begin position="245"/>
        <end position="260"/>
    </location>
</feature>
<dbReference type="InterPro" id="IPR021109">
    <property type="entry name" value="Peptidase_aspartic_dom_sf"/>
</dbReference>
<dbReference type="SUPFAM" id="SSF57756">
    <property type="entry name" value="Retrovirus zinc finger-like domains"/>
    <property type="match status" value="1"/>
</dbReference>
<dbReference type="EMBL" id="JAOPHQ010006257">
    <property type="protein sequence ID" value="KAK0132637.1"/>
    <property type="molecule type" value="Genomic_DNA"/>
</dbReference>
<keyword evidence="5" id="KW-1185">Reference proteome</keyword>
<organism evidence="4 5">
    <name type="scientific">Merluccius polli</name>
    <name type="common">Benguela hake</name>
    <name type="synonym">Merluccius cadenati</name>
    <dbReference type="NCBI Taxonomy" id="89951"/>
    <lineage>
        <taxon>Eukaryota</taxon>
        <taxon>Metazoa</taxon>
        <taxon>Chordata</taxon>
        <taxon>Craniata</taxon>
        <taxon>Vertebrata</taxon>
        <taxon>Euteleostomi</taxon>
        <taxon>Actinopterygii</taxon>
        <taxon>Neopterygii</taxon>
        <taxon>Teleostei</taxon>
        <taxon>Neoteleostei</taxon>
        <taxon>Acanthomorphata</taxon>
        <taxon>Zeiogadaria</taxon>
        <taxon>Gadariae</taxon>
        <taxon>Gadiformes</taxon>
        <taxon>Gadoidei</taxon>
        <taxon>Merlucciidae</taxon>
        <taxon>Merluccius</taxon>
    </lineage>
</organism>
<gene>
    <name evidence="4" type="primary">PNMA1_22</name>
    <name evidence="4" type="ORF">N1851_032505</name>
</gene>
<dbReference type="InterPro" id="IPR026523">
    <property type="entry name" value="PNMA"/>
</dbReference>
<dbReference type="PROSITE" id="PS50158">
    <property type="entry name" value="ZF_CCHC"/>
    <property type="match status" value="1"/>
</dbReference>
<dbReference type="GO" id="GO:0003676">
    <property type="term" value="F:nucleic acid binding"/>
    <property type="evidence" value="ECO:0007669"/>
    <property type="project" value="InterPro"/>
</dbReference>
<evidence type="ECO:0000256" key="2">
    <source>
        <dbReference type="SAM" id="MobiDB-lite"/>
    </source>
</evidence>
<evidence type="ECO:0000313" key="5">
    <source>
        <dbReference type="Proteomes" id="UP001174136"/>
    </source>
</evidence>
<reference evidence="4" key="1">
    <citation type="journal article" date="2023" name="Front. Mar. Sci.">
        <title>A new Merluccius polli reference genome to investigate the effects of global change in West African waters.</title>
        <authorList>
            <person name="Mateo J.L."/>
            <person name="Blanco-Fernandez C."/>
            <person name="Garcia-Vazquez E."/>
            <person name="Machado-Schiaffino G."/>
        </authorList>
    </citation>
    <scope>NUCLEOTIDE SEQUENCE</scope>
    <source>
        <strain evidence="4">C29</strain>
        <tissue evidence="4">Fin</tissue>
    </source>
</reference>
<dbReference type="PANTHER" id="PTHR23095:SF53">
    <property type="entry name" value="ZINC FINGER CCHC DOMAIN-CONTAINING PROTEIN 12-LIKE"/>
    <property type="match status" value="1"/>
</dbReference>
<dbReference type="Proteomes" id="UP001174136">
    <property type="component" value="Unassembled WGS sequence"/>
</dbReference>
<dbReference type="CDD" id="cd00303">
    <property type="entry name" value="retropepsin_like"/>
    <property type="match status" value="1"/>
</dbReference>
<evidence type="ECO:0000256" key="1">
    <source>
        <dbReference type="PROSITE-ProRule" id="PRU00047"/>
    </source>
</evidence>
<comment type="caution">
    <text evidence="4">The sequence shown here is derived from an EMBL/GenBank/DDBJ whole genome shotgun (WGS) entry which is preliminary data.</text>
</comment>
<dbReference type="PROSITE" id="PS00141">
    <property type="entry name" value="ASP_PROTEASE"/>
    <property type="match status" value="1"/>
</dbReference>
<evidence type="ECO:0000313" key="4">
    <source>
        <dbReference type="EMBL" id="KAK0132637.1"/>
    </source>
</evidence>
<feature type="region of interest" description="Disordered" evidence="2">
    <location>
        <begin position="305"/>
        <end position="334"/>
    </location>
</feature>
<evidence type="ECO:0000259" key="3">
    <source>
        <dbReference type="PROSITE" id="PS50158"/>
    </source>
</evidence>
<dbReference type="GO" id="GO:0008270">
    <property type="term" value="F:zinc ion binding"/>
    <property type="evidence" value="ECO:0007669"/>
    <property type="project" value="UniProtKB-KW"/>
</dbReference>